<evidence type="ECO:0008006" key="3">
    <source>
        <dbReference type="Google" id="ProtNLM"/>
    </source>
</evidence>
<gene>
    <name evidence="1" type="ORF">SAMN04489714_1092</name>
</gene>
<proteinExistence type="predicted"/>
<accession>A0ABY0V7I9</accession>
<dbReference type="Gene3D" id="3.40.640.10">
    <property type="entry name" value="Type I PLP-dependent aspartate aminotransferase-like (Major domain)"/>
    <property type="match status" value="1"/>
</dbReference>
<protein>
    <recommendedName>
        <fullName evidence="3">dTDP-4-amino-4,6-dideoxygalactose transaminase</fullName>
    </recommendedName>
</protein>
<evidence type="ECO:0000313" key="1">
    <source>
        <dbReference type="EMBL" id="SDT94202.1"/>
    </source>
</evidence>
<dbReference type="InterPro" id="IPR015424">
    <property type="entry name" value="PyrdxlP-dep_Trfase"/>
</dbReference>
<evidence type="ECO:0000313" key="2">
    <source>
        <dbReference type="Proteomes" id="UP000198976"/>
    </source>
</evidence>
<dbReference type="EMBL" id="LT629792">
    <property type="protein sequence ID" value="SDT94202.1"/>
    <property type="molecule type" value="Genomic_DNA"/>
</dbReference>
<dbReference type="Proteomes" id="UP000198976">
    <property type="component" value="Chromosome I"/>
</dbReference>
<reference evidence="1 2" key="1">
    <citation type="submission" date="2016-10" db="EMBL/GenBank/DDBJ databases">
        <authorList>
            <person name="Varghese N."/>
            <person name="Submissions S."/>
        </authorList>
    </citation>
    <scope>NUCLEOTIDE SEQUENCE [LARGE SCALE GENOMIC DNA]</scope>
    <source>
        <strain evidence="1 2">DSM 9169</strain>
    </source>
</reference>
<dbReference type="InterPro" id="IPR015421">
    <property type="entry name" value="PyrdxlP-dep_Trfase_major"/>
</dbReference>
<keyword evidence="2" id="KW-1185">Reference proteome</keyword>
<dbReference type="SUPFAM" id="SSF53383">
    <property type="entry name" value="PLP-dependent transferases"/>
    <property type="match status" value="1"/>
</dbReference>
<organism evidence="1 2">
    <name type="scientific">Schaalia radingae</name>
    <dbReference type="NCBI Taxonomy" id="131110"/>
    <lineage>
        <taxon>Bacteria</taxon>
        <taxon>Bacillati</taxon>
        <taxon>Actinomycetota</taxon>
        <taxon>Actinomycetes</taxon>
        <taxon>Actinomycetales</taxon>
        <taxon>Actinomycetaceae</taxon>
        <taxon>Schaalia</taxon>
    </lineage>
</organism>
<name>A0ABY0V7I9_9ACTO</name>
<sequence>MHAAPPRRPRTFTALGRQAIALIARQMVREGRRTVIVPTYACLTMIVPWQLEGMRIEQVACDPVMMDPADLERALARCSADETVVFYCETFGCQPSRALSDVLGETRGRGVRVVADRTHSVLCDSVCAADMEVVSARKLLSIPEIAWVDGKVDQPSRRSEADNALTRARQQFLSTPSVATFEAVEDLADELWTPVSPSQDAMTALEAVDMAGLRADVRRTRTRVEVGLPPGCTVVNEGVCAPLVVRTNHADKAADALYSRGIVGPIHWDRPASSRLEWPSDLLCLPLVMTPDQCDQCIEVLTAIHS</sequence>